<name>A0A838BVM3_9HYPH</name>
<keyword evidence="1" id="KW-0175">Coiled coil</keyword>
<dbReference type="Proteomes" id="UP000572984">
    <property type="component" value="Unassembled WGS sequence"/>
</dbReference>
<keyword evidence="2" id="KW-0812">Transmembrane</keyword>
<comment type="caution">
    <text evidence="3">The sequence shown here is derived from an EMBL/GenBank/DDBJ whole genome shotgun (WGS) entry which is preliminary data.</text>
</comment>
<proteinExistence type="predicted"/>
<feature type="coiled-coil region" evidence="1">
    <location>
        <begin position="77"/>
        <end position="144"/>
    </location>
</feature>
<dbReference type="PANTHER" id="PTHR30438:SF2">
    <property type="entry name" value="MEMBRANE PROTEIN"/>
    <property type="match status" value="1"/>
</dbReference>
<dbReference type="FunFam" id="2.40.30.170:FF:000013">
    <property type="entry name" value="Glycoside hydrolase family 43"/>
    <property type="match status" value="1"/>
</dbReference>
<keyword evidence="4" id="KW-1185">Reference proteome</keyword>
<dbReference type="PANTHER" id="PTHR30438">
    <property type="entry name" value="36 KDA ANTIGEN-RELATED"/>
    <property type="match status" value="1"/>
</dbReference>
<dbReference type="Gene3D" id="2.40.50.100">
    <property type="match status" value="2"/>
</dbReference>
<dbReference type="Gene3D" id="1.10.287.470">
    <property type="entry name" value="Helix hairpin bin"/>
    <property type="match status" value="2"/>
</dbReference>
<dbReference type="EMBL" id="JACDXJ010000003">
    <property type="protein sequence ID" value="MBA1159152.1"/>
    <property type="molecule type" value="Genomic_DNA"/>
</dbReference>
<organism evidence="3 4">
    <name type="scientific">Microvirga mediterraneensis</name>
    <dbReference type="NCBI Taxonomy" id="2754695"/>
    <lineage>
        <taxon>Bacteria</taxon>
        <taxon>Pseudomonadati</taxon>
        <taxon>Pseudomonadota</taxon>
        <taxon>Alphaproteobacteria</taxon>
        <taxon>Hyphomicrobiales</taxon>
        <taxon>Methylobacteriaceae</taxon>
        <taxon>Microvirga</taxon>
    </lineage>
</organism>
<dbReference type="FunFam" id="2.40.50.100:FF:000077">
    <property type="entry name" value="Glycoside hydrolase family 43"/>
    <property type="match status" value="1"/>
</dbReference>
<gene>
    <name evidence="3" type="ORF">H0S73_23995</name>
</gene>
<dbReference type="SUPFAM" id="SSF111369">
    <property type="entry name" value="HlyD-like secretion proteins"/>
    <property type="match status" value="2"/>
</dbReference>
<evidence type="ECO:0000313" key="3">
    <source>
        <dbReference type="EMBL" id="MBA1159152.1"/>
    </source>
</evidence>
<protein>
    <submittedName>
        <fullName evidence="3">HlyD family efflux transporter periplasmic adaptor subunit</fullName>
    </submittedName>
</protein>
<dbReference type="PRINTS" id="PR01490">
    <property type="entry name" value="RTXTOXIND"/>
</dbReference>
<keyword evidence="2" id="KW-1133">Transmembrane helix</keyword>
<dbReference type="AlphaFoldDB" id="A0A838BVM3"/>
<accession>A0A838BVM3</accession>
<evidence type="ECO:0000256" key="2">
    <source>
        <dbReference type="SAM" id="Phobius"/>
    </source>
</evidence>
<dbReference type="Gene3D" id="2.40.30.170">
    <property type="match status" value="1"/>
</dbReference>
<reference evidence="3 4" key="1">
    <citation type="submission" date="2020-07" db="EMBL/GenBank/DDBJ databases">
        <title>Draft genome and description of Microvirga mediterraneensis Marseille-Q2068 sp. nov.</title>
        <authorList>
            <person name="Boxberger M."/>
        </authorList>
    </citation>
    <scope>NUCLEOTIDE SEQUENCE [LARGE SCALE GENOMIC DNA]</scope>
    <source>
        <strain evidence="3 4">Marseille-Q2068</strain>
    </source>
</reference>
<keyword evidence="2" id="KW-0472">Membrane</keyword>
<dbReference type="GO" id="GO:0005886">
    <property type="term" value="C:plasma membrane"/>
    <property type="evidence" value="ECO:0007669"/>
    <property type="project" value="TreeGrafter"/>
</dbReference>
<evidence type="ECO:0000256" key="1">
    <source>
        <dbReference type="SAM" id="Coils"/>
    </source>
</evidence>
<feature type="transmembrane region" description="Helical" evidence="2">
    <location>
        <begin position="12"/>
        <end position="29"/>
    </location>
</feature>
<evidence type="ECO:0000313" key="4">
    <source>
        <dbReference type="Proteomes" id="UP000572984"/>
    </source>
</evidence>
<sequence>MMKKPNRWLFRIGAVMVAAAVLYALWQFLQPEGLPDGLASGNGRIEAVEIDVATKTAGRIEDILVNEGDFITAGQILARMDTEVLQAQLKQAEAQKQQAVVSIETARHQVVQRQAERQAATSLVAQREAERDAAQKQFARSEELASRGTTSQQVLDTDRAKFESANAAVSAAQAQVAAADAAIATAEAQVINAQAAVDAAAATIESIQANIRDSTLRSPRDGRVQFRVAQPGEVLGAGGRVLNMVDLSDVYMTFFLPTESAGRVRIGSEVRLVLDAVPQYVIPAKASFVADVAQFTPKTVETASERQKLMFRVKAQIPPELLKKYIRDVKTGLPGVAYVRIEEGMEWPSSLQNLVPWQNQ</sequence>